<dbReference type="InParanoid" id="A0A1X7SXU5"/>
<protein>
    <submittedName>
        <fullName evidence="1">Uncharacterized protein</fullName>
    </submittedName>
</protein>
<evidence type="ECO:0000313" key="1">
    <source>
        <dbReference type="EnsemblMetazoa" id="Aqu2.1.06903_001"/>
    </source>
</evidence>
<proteinExistence type="predicted"/>
<organism evidence="1">
    <name type="scientific">Amphimedon queenslandica</name>
    <name type="common">Sponge</name>
    <dbReference type="NCBI Taxonomy" id="400682"/>
    <lineage>
        <taxon>Eukaryota</taxon>
        <taxon>Metazoa</taxon>
        <taxon>Porifera</taxon>
        <taxon>Demospongiae</taxon>
        <taxon>Heteroscleromorpha</taxon>
        <taxon>Haplosclerida</taxon>
        <taxon>Niphatidae</taxon>
        <taxon>Amphimedon</taxon>
    </lineage>
</organism>
<reference evidence="1" key="1">
    <citation type="submission" date="2017-05" db="UniProtKB">
        <authorList>
            <consortium name="EnsemblMetazoa"/>
        </authorList>
    </citation>
    <scope>IDENTIFICATION</scope>
</reference>
<dbReference type="AlphaFoldDB" id="A0A1X7SXU5"/>
<sequence length="50" mass="5593">MSSLIALAFVFTSQVTEQTGAILRDAGFELEERGKWDHVGWIVQCGFSFN</sequence>
<accession>A0A1X7SXU5</accession>
<name>A0A1X7SXU5_AMPQE</name>
<dbReference type="EnsemblMetazoa" id="Aqu2.1.06903_001">
    <property type="protein sequence ID" value="Aqu2.1.06903_001"/>
    <property type="gene ID" value="Aqu2.1.06903"/>
</dbReference>